<reference evidence="1 2" key="1">
    <citation type="submission" date="2015-05" db="EMBL/GenBank/DDBJ databases">
        <title>Draft genome sequence of Microvirga vignae strain BR3299, a novel nitrogen fixing bacteria isolated from Brazil semi-aired region.</title>
        <authorList>
            <person name="Zilli J.E."/>
            <person name="Passos S.R."/>
            <person name="Leite J."/>
            <person name="Baldani J.I."/>
            <person name="Xavier G.R."/>
            <person name="Rumjaneck N.G."/>
            <person name="Simoes-Araujo J.L."/>
        </authorList>
    </citation>
    <scope>NUCLEOTIDE SEQUENCE [LARGE SCALE GENOMIC DNA]</scope>
    <source>
        <strain evidence="1 2">BR3299</strain>
    </source>
</reference>
<proteinExistence type="predicted"/>
<dbReference type="PATRIC" id="fig|1225564.3.peg.1590"/>
<keyword evidence="2" id="KW-1185">Reference proteome</keyword>
<organism evidence="1 2">
    <name type="scientific">Microvirga vignae</name>
    <dbReference type="NCBI Taxonomy" id="1225564"/>
    <lineage>
        <taxon>Bacteria</taxon>
        <taxon>Pseudomonadati</taxon>
        <taxon>Pseudomonadota</taxon>
        <taxon>Alphaproteobacteria</taxon>
        <taxon>Hyphomicrobiales</taxon>
        <taxon>Methylobacteriaceae</taxon>
        <taxon>Microvirga</taxon>
    </lineage>
</organism>
<evidence type="ECO:0000313" key="2">
    <source>
        <dbReference type="Proteomes" id="UP000035489"/>
    </source>
</evidence>
<sequence>MNLHRLLCRSETRFSVLSFDAVEEVCESRQTTLVIHPAIRRAIKGYEESFYVGLRCFLAGETDGLYFLPLRSGGYVRLIFSKRVSSGGHNLLRIDPLTKEGLARIKASLD</sequence>
<gene>
    <name evidence="1" type="ORF">AA309_05620</name>
</gene>
<name>A0A0H1RFH3_9HYPH</name>
<dbReference type="AlphaFoldDB" id="A0A0H1RFH3"/>
<accession>A0A0H1RFH3</accession>
<protein>
    <submittedName>
        <fullName evidence="1">Uncharacterized protein</fullName>
    </submittedName>
</protein>
<dbReference type="Proteomes" id="UP000035489">
    <property type="component" value="Unassembled WGS sequence"/>
</dbReference>
<dbReference type="EMBL" id="LCYG01000016">
    <property type="protein sequence ID" value="KLK93953.1"/>
    <property type="molecule type" value="Genomic_DNA"/>
</dbReference>
<dbReference type="STRING" id="1225564.AA309_05620"/>
<comment type="caution">
    <text evidence="1">The sequence shown here is derived from an EMBL/GenBank/DDBJ whole genome shotgun (WGS) entry which is preliminary data.</text>
</comment>
<evidence type="ECO:0000313" key="1">
    <source>
        <dbReference type="EMBL" id="KLK93953.1"/>
    </source>
</evidence>